<protein>
    <submittedName>
        <fullName evidence="4">TRAP transporter substrate-binding protein DctP</fullName>
    </submittedName>
</protein>
<accession>A0ABT2E9E8</accession>
<gene>
    <name evidence="4" type="primary">dctP</name>
    <name evidence="4" type="ORF">LLY24_02560</name>
</gene>
<dbReference type="InterPro" id="IPR018389">
    <property type="entry name" value="DctP_fam"/>
</dbReference>
<feature type="signal peptide" evidence="3">
    <location>
        <begin position="1"/>
        <end position="26"/>
    </location>
</feature>
<reference evidence="4" key="1">
    <citation type="submission" date="2021-11" db="EMBL/GenBank/DDBJ databases">
        <title>Halomonas sp., isolated from a coastal aquaculture zone in Dongshan Bay.</title>
        <authorList>
            <person name="Lin W."/>
        </authorList>
    </citation>
    <scope>NUCLEOTIDE SEQUENCE</scope>
    <source>
        <strain evidence="4">Yzlin-01</strain>
    </source>
</reference>
<dbReference type="Gene3D" id="3.40.190.170">
    <property type="entry name" value="Bacterial extracellular solute-binding protein, family 7"/>
    <property type="match status" value="1"/>
</dbReference>
<feature type="compositionally biased region" description="Low complexity" evidence="2">
    <location>
        <begin position="336"/>
        <end position="357"/>
    </location>
</feature>
<sequence>MIRFSPKTLTAACLLGSALLSGSALATTTINLSYNGAPDPEKNAVHVFANNLKELVAEKTDHEVELRLFPNSMLGSEEDRMEQTMSTPMLNIASFAGISPLADEIFVSAIPFLFEDFDAARTFFDEGEYWQTLSSELSERAGVDMLAVVEEGGFLAFTNSKRPIQRPEDFEGLRFRAMDPSQVALYEAFGASGTPIPWTETYMALRTGVADGQMNPPMYIILASLYEVQNYLTLANIQYSDQFLVGNSEMIASWDDETRNAIMEAVAEANHNAREANQAQVESRIAYLEAEGMEVIRPSHEDLEAFRSVGQPAYMEWLAERGIEQRWIDMALEDVGAGTEENTGESTGESIGESTDD</sequence>
<evidence type="ECO:0000313" key="4">
    <source>
        <dbReference type="EMBL" id="MCS2608203.1"/>
    </source>
</evidence>
<evidence type="ECO:0000256" key="1">
    <source>
        <dbReference type="ARBA" id="ARBA00022729"/>
    </source>
</evidence>
<evidence type="ECO:0000256" key="2">
    <source>
        <dbReference type="SAM" id="MobiDB-lite"/>
    </source>
</evidence>
<feature type="chain" id="PRO_5045367086" evidence="3">
    <location>
        <begin position="27"/>
        <end position="357"/>
    </location>
</feature>
<name>A0ABT2E9E8_9GAMM</name>
<dbReference type="EMBL" id="JAJISC010000001">
    <property type="protein sequence ID" value="MCS2608203.1"/>
    <property type="molecule type" value="Genomic_DNA"/>
</dbReference>
<dbReference type="Proteomes" id="UP001165542">
    <property type="component" value="Unassembled WGS sequence"/>
</dbReference>
<dbReference type="Pfam" id="PF03480">
    <property type="entry name" value="DctP"/>
    <property type="match status" value="1"/>
</dbReference>
<dbReference type="PANTHER" id="PTHR33376">
    <property type="match status" value="1"/>
</dbReference>
<proteinExistence type="predicted"/>
<keyword evidence="5" id="KW-1185">Reference proteome</keyword>
<dbReference type="NCBIfam" id="NF037995">
    <property type="entry name" value="TRAP_S1"/>
    <property type="match status" value="1"/>
</dbReference>
<keyword evidence="1 3" id="KW-0732">Signal</keyword>
<dbReference type="RefSeq" id="WP_259034694.1">
    <property type="nucleotide sequence ID" value="NZ_JAJISC010000001.1"/>
</dbReference>
<dbReference type="InterPro" id="IPR038404">
    <property type="entry name" value="TRAP_DctP_sf"/>
</dbReference>
<comment type="caution">
    <text evidence="4">The sequence shown here is derived from an EMBL/GenBank/DDBJ whole genome shotgun (WGS) entry which is preliminary data.</text>
</comment>
<feature type="region of interest" description="Disordered" evidence="2">
    <location>
        <begin position="335"/>
        <end position="357"/>
    </location>
</feature>
<dbReference type="PANTHER" id="PTHR33376:SF18">
    <property type="entry name" value="2,3-DIKETO-L-GULONATE-BINDING PERIPLASMIC PROTEIN YIAO"/>
    <property type="match status" value="1"/>
</dbReference>
<organism evidence="4 5">
    <name type="scientific">Halomonas dongshanensis</name>
    <dbReference type="NCBI Taxonomy" id="2890835"/>
    <lineage>
        <taxon>Bacteria</taxon>
        <taxon>Pseudomonadati</taxon>
        <taxon>Pseudomonadota</taxon>
        <taxon>Gammaproteobacteria</taxon>
        <taxon>Oceanospirillales</taxon>
        <taxon>Halomonadaceae</taxon>
        <taxon>Halomonas</taxon>
    </lineage>
</organism>
<evidence type="ECO:0000313" key="5">
    <source>
        <dbReference type="Proteomes" id="UP001165542"/>
    </source>
</evidence>
<evidence type="ECO:0000256" key="3">
    <source>
        <dbReference type="SAM" id="SignalP"/>
    </source>
</evidence>